<evidence type="ECO:0000313" key="3">
    <source>
        <dbReference type="EMBL" id="BAD69008.1"/>
    </source>
</evidence>
<sequence>MAVEGNRVEAGVRRGMAKLMAHAMRRGDGGSSGGARLEIAGERRRWGSTWRARGRGEGRGAADFEGEWGGVLGVVAAVFRGTEWGRGAGSWVTRSHGRAGVVQGGGGGRGKRFPPNIEVYHLLTEHGGPHRETAQAPLCRFGPLGSVTPYSCVLVDLCVKEYRELESEPEFRPGMVLTGTNIPTPGVSTPAPARDESQEALIIPTGRGEACDRPPVAT</sequence>
<dbReference type="EMBL" id="AP004767">
    <property type="protein sequence ID" value="BAD69008.1"/>
    <property type="molecule type" value="Genomic_DNA"/>
</dbReference>
<feature type="region of interest" description="Disordered" evidence="1">
    <location>
        <begin position="174"/>
        <end position="195"/>
    </location>
</feature>
<name>Q5VNG9_ORYSJ</name>
<dbReference type="InterPro" id="IPR010685">
    <property type="entry name" value="DUF1263"/>
</dbReference>
<organism evidence="3">
    <name type="scientific">Oryza sativa subsp. japonica</name>
    <name type="common">Rice</name>
    <dbReference type="NCBI Taxonomy" id="39947"/>
    <lineage>
        <taxon>Eukaryota</taxon>
        <taxon>Viridiplantae</taxon>
        <taxon>Streptophyta</taxon>
        <taxon>Embryophyta</taxon>
        <taxon>Tracheophyta</taxon>
        <taxon>Spermatophyta</taxon>
        <taxon>Magnoliopsida</taxon>
        <taxon>Liliopsida</taxon>
        <taxon>Poales</taxon>
        <taxon>Poaceae</taxon>
        <taxon>BOP clade</taxon>
        <taxon>Oryzoideae</taxon>
        <taxon>Oryzeae</taxon>
        <taxon>Oryzinae</taxon>
        <taxon>Oryza</taxon>
        <taxon>Oryza sativa</taxon>
    </lineage>
</organism>
<dbReference type="AlphaFoldDB" id="Q5VNG9"/>
<feature type="compositionally biased region" description="Polar residues" evidence="1">
    <location>
        <begin position="178"/>
        <end position="187"/>
    </location>
</feature>
<feature type="domain" description="DUF1263" evidence="2">
    <location>
        <begin position="171"/>
        <end position="210"/>
    </location>
</feature>
<reference evidence="3" key="1">
    <citation type="submission" date="2002-02" db="EMBL/GenBank/DDBJ databases">
        <title>Oryza sativa nipponbare(GA3) genomic DNA, chromosome 1, BAC clone:OJ1460_H08.</title>
        <authorList>
            <person name="Sasaki T."/>
            <person name="Matsumoto T."/>
            <person name="Yamamoto K."/>
        </authorList>
    </citation>
    <scope>NUCLEOTIDE SEQUENCE</scope>
</reference>
<accession>Q5VNG9</accession>
<dbReference type="Proteomes" id="UP000817658">
    <property type="component" value="Chromosome 1"/>
</dbReference>
<gene>
    <name evidence="3" type="primary">OJ1460_H08.18</name>
</gene>
<evidence type="ECO:0000259" key="2">
    <source>
        <dbReference type="Pfam" id="PF06882"/>
    </source>
</evidence>
<evidence type="ECO:0000256" key="1">
    <source>
        <dbReference type="SAM" id="MobiDB-lite"/>
    </source>
</evidence>
<proteinExistence type="predicted"/>
<dbReference type="Pfam" id="PF06882">
    <property type="entry name" value="DUF1263"/>
    <property type="match status" value="1"/>
</dbReference>
<protein>
    <submittedName>
        <fullName evidence="3">XS domain containing protein-like</fullName>
    </submittedName>
</protein>